<dbReference type="SUPFAM" id="SSF48371">
    <property type="entry name" value="ARM repeat"/>
    <property type="match status" value="1"/>
</dbReference>
<dbReference type="Proteomes" id="UP001596472">
    <property type="component" value="Unassembled WGS sequence"/>
</dbReference>
<accession>A0ABW2L561</accession>
<dbReference type="Pfam" id="PF13569">
    <property type="entry name" value="DUF4132"/>
    <property type="match status" value="1"/>
</dbReference>
<dbReference type="RefSeq" id="WP_379711834.1">
    <property type="nucleotide sequence ID" value="NZ_JBHTBS010000004.1"/>
</dbReference>
<feature type="domain" description="DUF4132" evidence="1">
    <location>
        <begin position="796"/>
        <end position="959"/>
    </location>
</feature>
<evidence type="ECO:0000313" key="2">
    <source>
        <dbReference type="EMBL" id="MFC7337497.1"/>
    </source>
</evidence>
<name>A0ABW2L561_9BACT</name>
<keyword evidence="3" id="KW-1185">Reference proteome</keyword>
<dbReference type="EMBL" id="JBHTBS010000004">
    <property type="protein sequence ID" value="MFC7337497.1"/>
    <property type="molecule type" value="Genomic_DNA"/>
</dbReference>
<sequence>MNVRSIDETVALMRTHAIPWLVTAGDALAEYFKSGKLEATSRMLGFDRRHPVLQELAWALLEKDPKSTDLLRFIVQVLNAESELYPQLLANDVSSPLGSPSTGFALLLWVSIADIGLQNNLPLESAILKVAVEESMSSQKLGILLLTVSRKMGFGWQFKNNPDFDGGVMFDFRCLMHQAPEQLKSLSPAEQWMWDLDDESLAGVLEAIAQAPEPQRSQLAERARQLMGLIARFRPEVMRRFLDKDASYGAIVAWRHVLRSSEDFDEDMIGQLDHFAPLGRMRYLAFLDYWRPGTYRDRAIEEAMRPEFAFDYTGLSLIIDAAPERCDEYVREGLLAIRTRNEDLDGIYAWLRPDLFRSLFRFWEEGGETACRAITEMQIELIGATNRDYLETSQLRPILDHLTNSELDPPEGAAQVWLEWALGVLDKRKASARANSEEVRLLLESSLNHSKLFVEIYWRRIGDKRKNVRYVAGEGILRHEEGVLARACDLLDSKLTATRSGAAEVLECLADPRAIQPLRKAFENESSEKVRSVIGLALECCGGAEELGDEESFRRLAAEVASQRSRYQLPKSAFLNLDLLPPLKAKSGFQLDPAITQLLIANQSKVKWIEDCPDSEPVIEQLDPQSAAAFAERLLDEFLASDMLAHDGWALALVGQLGDDRVVSKLATSVGRCCQTGKRKIAQNTVRVLEMIDSDRALMNLTELEARYRQKYRDVGKEAAGALKRAARKRKIPLDALVELSVPDLGLDSEGTRSFAWEDGMLIGRLDSDFKIHWSREGVEGESPRMPAKLPPEVKAEARDWVESGKDAVSAQLRRLEDALITQRRWPLLEWRKRYVDHALLRMFSGRLVWGVYGSDNELTACFRVYPNGLFADATGSVVELEEDGGYIGMVHPLELTKEERESWRSHFGRMKISPPFAQLDRAIETFVPEQANRKRIVAAQNKELPAGTFMTRAKKRGWNLGMVYPGSDTILNYFKDFPGAGIEAVVATGEFWLREDYSTPIQIKEAFFVKAGTIDKGRLELEDLDSDYEDVLQFGDVPAIVYSETVADLKAIVREEIVQ</sequence>
<gene>
    <name evidence="2" type="ORF">ACFQY0_09945</name>
</gene>
<organism evidence="2 3">
    <name type="scientific">Haloferula chungangensis</name>
    <dbReference type="NCBI Taxonomy" id="1048331"/>
    <lineage>
        <taxon>Bacteria</taxon>
        <taxon>Pseudomonadati</taxon>
        <taxon>Verrucomicrobiota</taxon>
        <taxon>Verrucomicrobiia</taxon>
        <taxon>Verrucomicrobiales</taxon>
        <taxon>Verrucomicrobiaceae</taxon>
        <taxon>Haloferula</taxon>
    </lineage>
</organism>
<reference evidence="3" key="1">
    <citation type="journal article" date="2019" name="Int. J. Syst. Evol. Microbiol.">
        <title>The Global Catalogue of Microorganisms (GCM) 10K type strain sequencing project: providing services to taxonomists for standard genome sequencing and annotation.</title>
        <authorList>
            <consortium name="The Broad Institute Genomics Platform"/>
            <consortium name="The Broad Institute Genome Sequencing Center for Infectious Disease"/>
            <person name="Wu L."/>
            <person name="Ma J."/>
        </authorList>
    </citation>
    <scope>NUCLEOTIDE SEQUENCE [LARGE SCALE GENOMIC DNA]</scope>
    <source>
        <strain evidence="3">CGMCC 4.1467</strain>
    </source>
</reference>
<evidence type="ECO:0000259" key="1">
    <source>
        <dbReference type="Pfam" id="PF13569"/>
    </source>
</evidence>
<proteinExistence type="predicted"/>
<protein>
    <submittedName>
        <fullName evidence="2">DUF4132 domain-containing protein</fullName>
    </submittedName>
</protein>
<dbReference type="InterPro" id="IPR016024">
    <property type="entry name" value="ARM-type_fold"/>
</dbReference>
<comment type="caution">
    <text evidence="2">The sequence shown here is derived from an EMBL/GenBank/DDBJ whole genome shotgun (WGS) entry which is preliminary data.</text>
</comment>
<dbReference type="Gene3D" id="1.25.10.10">
    <property type="entry name" value="Leucine-rich Repeat Variant"/>
    <property type="match status" value="1"/>
</dbReference>
<dbReference type="InterPro" id="IPR025406">
    <property type="entry name" value="DUF4132"/>
</dbReference>
<dbReference type="InterPro" id="IPR011989">
    <property type="entry name" value="ARM-like"/>
</dbReference>
<evidence type="ECO:0000313" key="3">
    <source>
        <dbReference type="Proteomes" id="UP001596472"/>
    </source>
</evidence>